<accession>Q7RGI3</accession>
<reference evidence="1 2" key="1">
    <citation type="journal article" date="2002" name="Nature">
        <title>Genome sequence and comparative analysis of the model rodent malaria parasite Plasmodium yoelii yoelii.</title>
        <authorList>
            <person name="Carlton J.M."/>
            <person name="Angiuoli S.V."/>
            <person name="Suh B.B."/>
            <person name="Kooij T.W."/>
            <person name="Pertea M."/>
            <person name="Silva J.C."/>
            <person name="Ermolaeva M.D."/>
            <person name="Allen J.E."/>
            <person name="Selengut J.D."/>
            <person name="Koo H.L."/>
            <person name="Peterson J.D."/>
            <person name="Pop M."/>
            <person name="Kosack D.S."/>
            <person name="Shumway M.F."/>
            <person name="Bidwell S.L."/>
            <person name="Shallom S.J."/>
            <person name="van Aken S.E."/>
            <person name="Riedmuller S.B."/>
            <person name="Feldblyum T.V."/>
            <person name="Cho J.K."/>
            <person name="Quackenbush J."/>
            <person name="Sedegah M."/>
            <person name="Shoaibi A."/>
            <person name="Cummings L.M."/>
            <person name="Florens L."/>
            <person name="Yates J.R."/>
            <person name="Raine J.D."/>
            <person name="Sinden R.E."/>
            <person name="Harris M.A."/>
            <person name="Cunningham D.A."/>
            <person name="Preiser P.R."/>
            <person name="Bergman L.W."/>
            <person name="Vaidya A.B."/>
            <person name="van Lin L.H."/>
            <person name="Janse C.J."/>
            <person name="Waters A.P."/>
            <person name="Smith H.O."/>
            <person name="White O.R."/>
            <person name="Salzberg S.L."/>
            <person name="Venter J.C."/>
            <person name="Fraser C.M."/>
            <person name="Hoffman S.L."/>
            <person name="Gardner M.J."/>
            <person name="Carucci D.J."/>
        </authorList>
    </citation>
    <scope>NUCLEOTIDE SEQUENCE [LARGE SCALE GENOMIC DNA]</scope>
    <source>
        <strain evidence="1 2">17XNL</strain>
    </source>
</reference>
<proteinExistence type="predicted"/>
<protein>
    <submittedName>
        <fullName evidence="1">Uncharacterized protein</fullName>
    </submittedName>
</protein>
<dbReference type="PaxDb" id="73239-Q7RGI3"/>
<gene>
    <name evidence="1" type="ORF">PY04364</name>
</gene>
<dbReference type="EMBL" id="AABL01001318">
    <property type="protein sequence ID" value="EAA16214.1"/>
    <property type="molecule type" value="Genomic_DNA"/>
</dbReference>
<evidence type="ECO:0000313" key="2">
    <source>
        <dbReference type="Proteomes" id="UP000008553"/>
    </source>
</evidence>
<name>Q7RGI3_PLAYO</name>
<dbReference type="InParanoid" id="Q7RGI3"/>
<sequence length="61" mass="7353">MLKNTALELSTYISNNKEIQKNIYLLITKSMHHPEAIKISTDWLHNMFVMLYTMKYFQIMK</sequence>
<dbReference type="AlphaFoldDB" id="Q7RGI3"/>
<evidence type="ECO:0000313" key="1">
    <source>
        <dbReference type="EMBL" id="EAA16214.1"/>
    </source>
</evidence>
<keyword evidence="2" id="KW-1185">Reference proteome</keyword>
<comment type="caution">
    <text evidence="1">The sequence shown here is derived from an EMBL/GenBank/DDBJ whole genome shotgun (WGS) entry which is preliminary data.</text>
</comment>
<organism evidence="1 2">
    <name type="scientific">Plasmodium yoelii yoelii</name>
    <dbReference type="NCBI Taxonomy" id="73239"/>
    <lineage>
        <taxon>Eukaryota</taxon>
        <taxon>Sar</taxon>
        <taxon>Alveolata</taxon>
        <taxon>Apicomplexa</taxon>
        <taxon>Aconoidasida</taxon>
        <taxon>Haemosporida</taxon>
        <taxon>Plasmodiidae</taxon>
        <taxon>Plasmodium</taxon>
        <taxon>Plasmodium (Vinckeia)</taxon>
    </lineage>
</organism>
<dbReference type="Proteomes" id="UP000008553">
    <property type="component" value="Unassembled WGS sequence"/>
</dbReference>